<name>A0AA90P445_9BACI</name>
<feature type="domain" description="Carboxyltransferase" evidence="4">
    <location>
        <begin position="11"/>
        <end position="226"/>
    </location>
</feature>
<dbReference type="EMBL" id="JAUUTP010000039">
    <property type="protein sequence ID" value="MDP1421340.1"/>
    <property type="molecule type" value="Genomic_DNA"/>
</dbReference>
<evidence type="ECO:0000313" key="6">
    <source>
        <dbReference type="Proteomes" id="UP001178277"/>
    </source>
</evidence>
<dbReference type="SUPFAM" id="SSF50891">
    <property type="entry name" value="Cyclophilin-like"/>
    <property type="match status" value="1"/>
</dbReference>
<proteinExistence type="predicted"/>
<keyword evidence="2 5" id="KW-0378">Hydrolase</keyword>
<reference evidence="5" key="1">
    <citation type="submission" date="2023-07" db="EMBL/GenBank/DDBJ databases">
        <title>Murine gut Bacillus species.</title>
        <authorList>
            <person name="Gutman E."/>
            <person name="Hashuel R."/>
            <person name="Litvak Y."/>
        </authorList>
    </citation>
    <scope>NUCLEOTIDE SEQUENCE</scope>
    <source>
        <strain evidence="5">RU283</strain>
    </source>
</reference>
<dbReference type="PANTHER" id="PTHR34698">
    <property type="entry name" value="5-OXOPROLINASE SUBUNIT B"/>
    <property type="match status" value="1"/>
</dbReference>
<dbReference type="SUPFAM" id="SSF160467">
    <property type="entry name" value="PH0987 N-terminal domain-like"/>
    <property type="match status" value="1"/>
</dbReference>
<dbReference type="AlphaFoldDB" id="A0AA90P445"/>
<dbReference type="Gene3D" id="2.40.100.10">
    <property type="entry name" value="Cyclophilin-like"/>
    <property type="match status" value="1"/>
</dbReference>
<organism evidence="5 6">
    <name type="scientific">Peribacillus simplex</name>
    <dbReference type="NCBI Taxonomy" id="1478"/>
    <lineage>
        <taxon>Bacteria</taxon>
        <taxon>Bacillati</taxon>
        <taxon>Bacillota</taxon>
        <taxon>Bacilli</taxon>
        <taxon>Bacillales</taxon>
        <taxon>Bacillaceae</taxon>
        <taxon>Peribacillus</taxon>
    </lineage>
</organism>
<dbReference type="NCBIfam" id="TIGR00370">
    <property type="entry name" value="5-oxoprolinase subunit PxpB"/>
    <property type="match status" value="1"/>
</dbReference>
<protein>
    <submittedName>
        <fullName evidence="5">5-oxoprolinase subunit PxpB</fullName>
        <ecNumber evidence="5">3.5.2.9</ecNumber>
    </submittedName>
</protein>
<dbReference type="EC" id="3.5.2.9" evidence="5"/>
<dbReference type="InterPro" id="IPR010016">
    <property type="entry name" value="PxpB"/>
</dbReference>
<dbReference type="InterPro" id="IPR003833">
    <property type="entry name" value="CT_C_D"/>
</dbReference>
<dbReference type="RefSeq" id="WP_305162366.1">
    <property type="nucleotide sequence ID" value="NZ_JAUUTP010000039.1"/>
</dbReference>
<evidence type="ECO:0000259" key="4">
    <source>
        <dbReference type="SMART" id="SM00796"/>
    </source>
</evidence>
<keyword evidence="1" id="KW-0547">Nucleotide-binding</keyword>
<dbReference type="SMART" id="SM00796">
    <property type="entry name" value="AHS1"/>
    <property type="match status" value="1"/>
</dbReference>
<dbReference type="Pfam" id="PF02682">
    <property type="entry name" value="CT_C_D"/>
    <property type="match status" value="1"/>
</dbReference>
<evidence type="ECO:0000256" key="1">
    <source>
        <dbReference type="ARBA" id="ARBA00022741"/>
    </source>
</evidence>
<gene>
    <name evidence="5" type="primary">pxpB</name>
    <name evidence="5" type="ORF">Q8G35_23935</name>
</gene>
<accession>A0AA90P445</accession>
<dbReference type="Proteomes" id="UP001178277">
    <property type="component" value="Unassembled WGS sequence"/>
</dbReference>
<dbReference type="PANTHER" id="PTHR34698:SF2">
    <property type="entry name" value="5-OXOPROLINASE SUBUNIT B"/>
    <property type="match status" value="1"/>
</dbReference>
<dbReference type="Gene3D" id="3.30.1360.40">
    <property type="match status" value="1"/>
</dbReference>
<comment type="caution">
    <text evidence="5">The sequence shown here is derived from an EMBL/GenBank/DDBJ whole genome shotgun (WGS) entry which is preliminary data.</text>
</comment>
<evidence type="ECO:0000256" key="2">
    <source>
        <dbReference type="ARBA" id="ARBA00022801"/>
    </source>
</evidence>
<sequence length="252" mass="27922">MPEKLLNITACTLSPLGDSAIVITFGNGMEYSIHKKIKLLMDLLEDEPFAGFIECVPAFTNLTVFYDPLVVYKDQKQSNDSETISPYEVVRSILEMKLQDLKEDKKLSHRTVSIPVCYGKEYGPDLEYVARYNDLTTDEVIHIHSTGEYLAYMIGFAPGFPFLGGLSEDIATPRRSSPRMTIPAGAVGIAGMQTGVYPISTPGGWQLIGQTPTKLFLPNVNPPSLLQAGDIVKFHPISDQEYKEMILKEGVQ</sequence>
<dbReference type="InterPro" id="IPR029000">
    <property type="entry name" value="Cyclophilin-like_dom_sf"/>
</dbReference>
<dbReference type="GO" id="GO:0017168">
    <property type="term" value="F:5-oxoprolinase (ATP-hydrolyzing) activity"/>
    <property type="evidence" value="ECO:0007669"/>
    <property type="project" value="UniProtKB-EC"/>
</dbReference>
<dbReference type="GO" id="GO:0005524">
    <property type="term" value="F:ATP binding"/>
    <property type="evidence" value="ECO:0007669"/>
    <property type="project" value="UniProtKB-KW"/>
</dbReference>
<evidence type="ECO:0000256" key="3">
    <source>
        <dbReference type="ARBA" id="ARBA00022840"/>
    </source>
</evidence>
<keyword evidence="3" id="KW-0067">ATP-binding</keyword>
<evidence type="ECO:0000313" key="5">
    <source>
        <dbReference type="EMBL" id="MDP1421340.1"/>
    </source>
</evidence>